<dbReference type="GO" id="GO:0005997">
    <property type="term" value="P:xylulose metabolic process"/>
    <property type="evidence" value="ECO:0007669"/>
    <property type="project" value="TreeGrafter"/>
</dbReference>
<dbReference type="Pfam" id="PF00106">
    <property type="entry name" value="adh_short"/>
    <property type="match status" value="1"/>
</dbReference>
<gene>
    <name evidence="3" type="ORF">AFUS01_LOCUS2875</name>
</gene>
<dbReference type="GO" id="GO:0006006">
    <property type="term" value="P:glucose metabolic process"/>
    <property type="evidence" value="ECO:0007669"/>
    <property type="project" value="TreeGrafter"/>
</dbReference>
<feature type="non-terminal residue" evidence="3">
    <location>
        <position position="1"/>
    </location>
</feature>
<dbReference type="GO" id="GO:0050038">
    <property type="term" value="F:L-xylulose reductase (NADPH) activity"/>
    <property type="evidence" value="ECO:0007669"/>
    <property type="project" value="TreeGrafter"/>
</dbReference>
<evidence type="ECO:0000256" key="2">
    <source>
        <dbReference type="ARBA" id="ARBA00022857"/>
    </source>
</evidence>
<organism evidence="3 4">
    <name type="scientific">Allacma fusca</name>
    <dbReference type="NCBI Taxonomy" id="39272"/>
    <lineage>
        <taxon>Eukaryota</taxon>
        <taxon>Metazoa</taxon>
        <taxon>Ecdysozoa</taxon>
        <taxon>Arthropoda</taxon>
        <taxon>Hexapoda</taxon>
        <taxon>Collembola</taxon>
        <taxon>Symphypleona</taxon>
        <taxon>Sminthuridae</taxon>
        <taxon>Allacma</taxon>
    </lineage>
</organism>
<dbReference type="Proteomes" id="UP000708208">
    <property type="component" value="Unassembled WGS sequence"/>
</dbReference>
<protein>
    <submittedName>
        <fullName evidence="3">Uncharacterized protein</fullName>
    </submittedName>
</protein>
<dbReference type="EMBL" id="CAJVCH010016846">
    <property type="protein sequence ID" value="CAG7682020.1"/>
    <property type="molecule type" value="Genomic_DNA"/>
</dbReference>
<reference evidence="3" key="1">
    <citation type="submission" date="2021-06" db="EMBL/GenBank/DDBJ databases">
        <authorList>
            <person name="Hodson N. C."/>
            <person name="Mongue J. A."/>
            <person name="Jaron S. K."/>
        </authorList>
    </citation>
    <scope>NUCLEOTIDE SEQUENCE</scope>
</reference>
<evidence type="ECO:0000313" key="4">
    <source>
        <dbReference type="Proteomes" id="UP000708208"/>
    </source>
</evidence>
<name>A0A8J2J1Z6_9HEXA</name>
<keyword evidence="4" id="KW-1185">Reference proteome</keyword>
<comment type="similarity">
    <text evidence="1">Belongs to the short-chain dehydrogenases/reductases (SDR) family.</text>
</comment>
<feature type="non-terminal residue" evidence="3">
    <location>
        <position position="72"/>
    </location>
</feature>
<dbReference type="InterPro" id="IPR051737">
    <property type="entry name" value="L-xylulose/Carbonyl_redctase"/>
</dbReference>
<sequence>ELKQSLPKVNTVQCDVSKWTDTKTIVQSIGPVDHLVNNAGIGKKHSLLKITEEDFNQIFDINVKAAINITQT</sequence>
<comment type="caution">
    <text evidence="3">The sequence shown here is derived from an EMBL/GenBank/DDBJ whole genome shotgun (WGS) entry which is preliminary data.</text>
</comment>
<dbReference type="PANTHER" id="PTHR44252">
    <property type="entry name" value="D-ERYTHRULOSE REDUCTASE"/>
    <property type="match status" value="1"/>
</dbReference>
<keyword evidence="2" id="KW-0521">NADP</keyword>
<dbReference type="PANTHER" id="PTHR44252:SF3">
    <property type="entry name" value="D-ERYTHRULOSE REDUCTASE-RELATED"/>
    <property type="match status" value="1"/>
</dbReference>
<evidence type="ECO:0000256" key="1">
    <source>
        <dbReference type="ARBA" id="ARBA00006484"/>
    </source>
</evidence>
<evidence type="ECO:0000313" key="3">
    <source>
        <dbReference type="EMBL" id="CAG7682020.1"/>
    </source>
</evidence>
<dbReference type="GO" id="GO:0004090">
    <property type="term" value="F:carbonyl reductase (NADPH) activity"/>
    <property type="evidence" value="ECO:0007669"/>
    <property type="project" value="TreeGrafter"/>
</dbReference>
<dbReference type="AlphaFoldDB" id="A0A8J2J1Z6"/>
<proteinExistence type="inferred from homology"/>
<accession>A0A8J2J1Z6</accession>
<dbReference type="InterPro" id="IPR002347">
    <property type="entry name" value="SDR_fam"/>
</dbReference>
<dbReference type="OrthoDB" id="1888931at2759"/>